<feature type="transmembrane region" description="Helical" evidence="1">
    <location>
        <begin position="199"/>
        <end position="222"/>
    </location>
</feature>
<feature type="domain" description="YrhK" evidence="2">
    <location>
        <begin position="99"/>
        <end position="151"/>
    </location>
</feature>
<reference evidence="3" key="1">
    <citation type="submission" date="2012-04" db="EMBL/GenBank/DDBJ databases">
        <title>Finished genome of Dactylococcopsis salina PCC 8305.</title>
        <authorList>
            <consortium name="US DOE Joint Genome Institute"/>
            <person name="Gugger M."/>
            <person name="Coursin T."/>
            <person name="Rippka R."/>
            <person name="Tandeau De Marsac N."/>
            <person name="Huntemann M."/>
            <person name="Wei C.-L."/>
            <person name="Han J."/>
            <person name="Detter J.C."/>
            <person name="Han C."/>
            <person name="Tapia R."/>
            <person name="Daligault H."/>
            <person name="Chen A."/>
            <person name="Krypides N."/>
            <person name="Mavromatis K."/>
            <person name="Markowitz V."/>
            <person name="Szeto E."/>
            <person name="Ivanova N."/>
            <person name="Ovchinnikova G."/>
            <person name="Pagani I."/>
            <person name="Pati A."/>
            <person name="Goodwin L."/>
            <person name="Peters L."/>
            <person name="Pitluck S."/>
            <person name="Woyke T."/>
            <person name="Kerfeld C."/>
        </authorList>
    </citation>
    <scope>NUCLEOTIDE SEQUENCE [LARGE SCALE GENOMIC DNA]</scope>
    <source>
        <strain evidence="3">PCC 8305</strain>
    </source>
</reference>
<evidence type="ECO:0000313" key="4">
    <source>
        <dbReference type="Proteomes" id="UP000010482"/>
    </source>
</evidence>
<evidence type="ECO:0000313" key="3">
    <source>
        <dbReference type="EMBL" id="AFZ51253.1"/>
    </source>
</evidence>
<feature type="transmembrane region" description="Helical" evidence="1">
    <location>
        <begin position="162"/>
        <end position="187"/>
    </location>
</feature>
<feature type="transmembrane region" description="Helical" evidence="1">
    <location>
        <begin position="33"/>
        <end position="53"/>
    </location>
</feature>
<keyword evidence="1" id="KW-0812">Transmembrane</keyword>
<dbReference type="HOGENOM" id="CLU_1136422_0_0_3"/>
<dbReference type="KEGG" id="dsl:Dacsa_2675"/>
<feature type="domain" description="YrhK" evidence="2">
    <location>
        <begin position="27"/>
        <end position="79"/>
    </location>
</feature>
<dbReference type="eggNOG" id="ENOG502ZC78">
    <property type="taxonomic scope" value="Bacteria"/>
</dbReference>
<dbReference type="Pfam" id="PF14145">
    <property type="entry name" value="YrhK"/>
    <property type="match status" value="2"/>
</dbReference>
<keyword evidence="1" id="KW-1133">Transmembrane helix</keyword>
<dbReference type="PANTHER" id="PTHR34967:SF1">
    <property type="entry name" value="OS02G0257200 PROTEIN"/>
    <property type="match status" value="1"/>
</dbReference>
<dbReference type="OrthoDB" id="5862062at2"/>
<dbReference type="STRING" id="13035.Dacsa_2675"/>
<sequence length="237" mass="27163">MPHLFTSRPRQYTLFDEKELGINQYNWELVNGILYIIGGITFIIGSIFFLPQYEHLLDIGAWIFFGGSLVYLIVTGQDLWESSRYLRSQTFLSLWDWLEFLVANVYVIGTVLFVVGSLFFLSDIDMIVTGSWCFIIGSLFFLIGACINIIEIAKASSIVKLQLLNITAIAFALGSTLFLVASIPYLWQPIDFQEQWLLFTYVAWEYIVGSILFFLGGAINYYRIYSTRIAKQLSLDL</sequence>
<dbReference type="PATRIC" id="fig|13035.3.peg.3052"/>
<protein>
    <recommendedName>
        <fullName evidence="2">YrhK domain-containing protein</fullName>
    </recommendedName>
</protein>
<evidence type="ECO:0000259" key="2">
    <source>
        <dbReference type="Pfam" id="PF14145"/>
    </source>
</evidence>
<feature type="transmembrane region" description="Helical" evidence="1">
    <location>
        <begin position="101"/>
        <end position="121"/>
    </location>
</feature>
<keyword evidence="1" id="KW-0472">Membrane</keyword>
<proteinExistence type="predicted"/>
<keyword evidence="4" id="KW-1185">Reference proteome</keyword>
<organism evidence="3 4">
    <name type="scientific">Dactylococcopsis salina (strain PCC 8305)</name>
    <name type="common">Myxobactron salinum</name>
    <dbReference type="NCBI Taxonomy" id="13035"/>
    <lineage>
        <taxon>Bacteria</taxon>
        <taxon>Bacillati</taxon>
        <taxon>Cyanobacteriota</taxon>
        <taxon>Cyanophyceae</taxon>
        <taxon>Nodosilineales</taxon>
        <taxon>Cymatolegaceae</taxon>
        <taxon>Dactylococcopsis</taxon>
    </lineage>
</organism>
<evidence type="ECO:0000256" key="1">
    <source>
        <dbReference type="SAM" id="Phobius"/>
    </source>
</evidence>
<dbReference type="PANTHER" id="PTHR34967">
    <property type="entry name" value="OS02G0257200 PROTEIN"/>
    <property type="match status" value="1"/>
</dbReference>
<dbReference type="Proteomes" id="UP000010482">
    <property type="component" value="Chromosome"/>
</dbReference>
<dbReference type="AlphaFoldDB" id="K9YYS9"/>
<dbReference type="EMBL" id="CP003944">
    <property type="protein sequence ID" value="AFZ51253.1"/>
    <property type="molecule type" value="Genomic_DNA"/>
</dbReference>
<dbReference type="InterPro" id="IPR025424">
    <property type="entry name" value="YrhK_domain"/>
</dbReference>
<accession>K9YYS9</accession>
<feature type="transmembrane region" description="Helical" evidence="1">
    <location>
        <begin position="127"/>
        <end position="150"/>
    </location>
</feature>
<name>K9YYS9_DACS8</name>
<feature type="transmembrane region" description="Helical" evidence="1">
    <location>
        <begin position="59"/>
        <end position="80"/>
    </location>
</feature>
<dbReference type="RefSeq" id="WP_015230242.1">
    <property type="nucleotide sequence ID" value="NC_019780.1"/>
</dbReference>
<gene>
    <name evidence="3" type="ORF">Dacsa_2675</name>
</gene>